<gene>
    <name evidence="1" type="ORF">BDZ83DRAFT_49137</name>
</gene>
<accession>A0AAD9CZT5</accession>
<dbReference type="Proteomes" id="UP001244207">
    <property type="component" value="Unassembled WGS sequence"/>
</dbReference>
<organism evidence="1 2">
    <name type="scientific">Glomerella acutata</name>
    <name type="common">Colletotrichum acutatum</name>
    <dbReference type="NCBI Taxonomy" id="27357"/>
    <lineage>
        <taxon>Eukaryota</taxon>
        <taxon>Fungi</taxon>
        <taxon>Dikarya</taxon>
        <taxon>Ascomycota</taxon>
        <taxon>Pezizomycotina</taxon>
        <taxon>Sordariomycetes</taxon>
        <taxon>Hypocreomycetidae</taxon>
        <taxon>Glomerellales</taxon>
        <taxon>Glomerellaceae</taxon>
        <taxon>Colletotrichum</taxon>
        <taxon>Colletotrichum acutatum species complex</taxon>
    </lineage>
</organism>
<evidence type="ECO:0000313" key="2">
    <source>
        <dbReference type="Proteomes" id="UP001244207"/>
    </source>
</evidence>
<dbReference type="GeneID" id="85387188"/>
<protein>
    <submittedName>
        <fullName evidence="1">Uncharacterized protein</fullName>
    </submittedName>
</protein>
<name>A0AAD9CZT5_GLOAC</name>
<dbReference type="RefSeq" id="XP_060369319.1">
    <property type="nucleotide sequence ID" value="XM_060503289.1"/>
</dbReference>
<sequence>MAAVGCVGARDEIRTTTNGCKTPEPGNPRVLSSFFSMLSHAVSHLEQSTCRTTASHLSHRRRLSSARLAGLQSSKRLSTFLLRRDHELFPADHVALITSSAMRQGSDCVLEKPERVQHSSLVRSGATGPAPTLQAAPPKVRARLDTVRTDSDSIAKPHWRESSLRRNFLLQGVGHMGVRTLISASAVTRSSFYRIMPQHGSVDLNHPRVQTSSESRH</sequence>
<keyword evidence="2" id="KW-1185">Reference proteome</keyword>
<reference evidence="1" key="1">
    <citation type="submission" date="2021-12" db="EMBL/GenBank/DDBJ databases">
        <title>Comparative genomics, transcriptomics and evolutionary studies reveal genomic signatures of adaptation to plant cell wall in hemibiotrophic fungi.</title>
        <authorList>
            <consortium name="DOE Joint Genome Institute"/>
            <person name="Baroncelli R."/>
            <person name="Diaz J.F."/>
            <person name="Benocci T."/>
            <person name="Peng M."/>
            <person name="Battaglia E."/>
            <person name="Haridas S."/>
            <person name="Andreopoulos W."/>
            <person name="Labutti K."/>
            <person name="Pangilinan J."/>
            <person name="Floch G.L."/>
            <person name="Makela M.R."/>
            <person name="Henrissat B."/>
            <person name="Grigoriev I.V."/>
            <person name="Crouch J.A."/>
            <person name="De Vries R.P."/>
            <person name="Sukno S.A."/>
            <person name="Thon M.R."/>
        </authorList>
    </citation>
    <scope>NUCLEOTIDE SEQUENCE</scope>
    <source>
        <strain evidence="1">CBS 112980</strain>
    </source>
</reference>
<proteinExistence type="predicted"/>
<comment type="caution">
    <text evidence="1">The sequence shown here is derived from an EMBL/GenBank/DDBJ whole genome shotgun (WGS) entry which is preliminary data.</text>
</comment>
<dbReference type="AlphaFoldDB" id="A0AAD9CZT5"/>
<evidence type="ECO:0000313" key="1">
    <source>
        <dbReference type="EMBL" id="KAK1729264.1"/>
    </source>
</evidence>
<dbReference type="EMBL" id="JAHMHS010000012">
    <property type="protein sequence ID" value="KAK1729264.1"/>
    <property type="molecule type" value="Genomic_DNA"/>
</dbReference>